<dbReference type="InterPro" id="IPR043504">
    <property type="entry name" value="Peptidase_S1_PA_chymotrypsin"/>
</dbReference>
<sequence length="182" mass="20488">MGGASGSPILDENGRLIGIFSNGQLDVKTGERITYVNSTDYLKKVLAGVKPLNVNKKQITTYLDSLIQSVGVKKAMVRFENYIKTEKAYEAYELTYINYNNLIKIGEKLTNDNKPKDAVIYFEALLKAYPENHLIIIALAKAYHANQQKQKAINLLELNKDKVDPDVKGEIEKVLNEIKNKP</sequence>
<dbReference type="SUPFAM" id="SSF48452">
    <property type="entry name" value="TPR-like"/>
    <property type="match status" value="1"/>
</dbReference>
<dbReference type="EMBL" id="SEWF01000001">
    <property type="protein sequence ID" value="RYU97727.1"/>
    <property type="molecule type" value="Genomic_DNA"/>
</dbReference>
<name>A0A4Q5M6N9_9BACT</name>
<dbReference type="Gene3D" id="1.25.40.10">
    <property type="entry name" value="Tetratricopeptide repeat domain"/>
    <property type="match status" value="1"/>
</dbReference>
<gene>
    <name evidence="1" type="ORF">EWM59_00980</name>
</gene>
<protein>
    <recommendedName>
        <fullName evidence="3">Serine protease</fullName>
    </recommendedName>
</protein>
<dbReference type="SUPFAM" id="SSF50494">
    <property type="entry name" value="Trypsin-like serine proteases"/>
    <property type="match status" value="1"/>
</dbReference>
<dbReference type="Pfam" id="PF14559">
    <property type="entry name" value="TPR_19"/>
    <property type="match status" value="1"/>
</dbReference>
<dbReference type="OrthoDB" id="1117006at2"/>
<dbReference type="InterPro" id="IPR011990">
    <property type="entry name" value="TPR-like_helical_dom_sf"/>
</dbReference>
<evidence type="ECO:0008006" key="3">
    <source>
        <dbReference type="Google" id="ProtNLM"/>
    </source>
</evidence>
<comment type="caution">
    <text evidence="1">The sequence shown here is derived from an EMBL/GenBank/DDBJ whole genome shotgun (WGS) entry which is preliminary data.</text>
</comment>
<accession>A0A4Q5M6N9</accession>
<dbReference type="InterPro" id="IPR009003">
    <property type="entry name" value="Peptidase_S1_PA"/>
</dbReference>
<reference evidence="1 2" key="1">
    <citation type="submission" date="2019-02" db="EMBL/GenBank/DDBJ databases">
        <title>Bacterial novel species Emticicia sp. 17J42-9 isolated from soil.</title>
        <authorList>
            <person name="Jung H.-Y."/>
        </authorList>
    </citation>
    <scope>NUCLEOTIDE SEQUENCE [LARGE SCALE GENOMIC DNA]</scope>
    <source>
        <strain evidence="1 2">17J42-9</strain>
    </source>
</reference>
<evidence type="ECO:0000313" key="2">
    <source>
        <dbReference type="Proteomes" id="UP000293162"/>
    </source>
</evidence>
<dbReference type="AlphaFoldDB" id="A0A4Q5M6N9"/>
<dbReference type="Proteomes" id="UP000293162">
    <property type="component" value="Unassembled WGS sequence"/>
</dbReference>
<evidence type="ECO:0000313" key="1">
    <source>
        <dbReference type="EMBL" id="RYU97727.1"/>
    </source>
</evidence>
<dbReference type="Gene3D" id="2.40.10.10">
    <property type="entry name" value="Trypsin-like serine proteases"/>
    <property type="match status" value="1"/>
</dbReference>
<dbReference type="RefSeq" id="WP_130019071.1">
    <property type="nucleotide sequence ID" value="NZ_SEWF01000001.1"/>
</dbReference>
<organism evidence="1 2">
    <name type="scientific">Emticicia agri</name>
    <dbReference type="NCBI Taxonomy" id="2492393"/>
    <lineage>
        <taxon>Bacteria</taxon>
        <taxon>Pseudomonadati</taxon>
        <taxon>Bacteroidota</taxon>
        <taxon>Cytophagia</taxon>
        <taxon>Cytophagales</taxon>
        <taxon>Leadbetterellaceae</taxon>
        <taxon>Emticicia</taxon>
    </lineage>
</organism>
<proteinExistence type="predicted"/>
<keyword evidence="2" id="KW-1185">Reference proteome</keyword>